<dbReference type="EMBL" id="CAVLEF010000005">
    <property type="protein sequence ID" value="CAK1544646.1"/>
    <property type="molecule type" value="Genomic_DNA"/>
</dbReference>
<evidence type="ECO:0000313" key="3">
    <source>
        <dbReference type="Proteomes" id="UP001497472"/>
    </source>
</evidence>
<protein>
    <submittedName>
        <fullName evidence="2">Uncharacterized protein</fullName>
    </submittedName>
</protein>
<proteinExistence type="predicted"/>
<evidence type="ECO:0000256" key="1">
    <source>
        <dbReference type="SAM" id="MobiDB-lite"/>
    </source>
</evidence>
<dbReference type="AlphaFoldDB" id="A0AAV1J5J7"/>
<sequence length="100" mass="11329">MSRNRCRCRQRNMKNIAGQLRGKKGKQYVKRLNDRARHDVKYGKLCPFKQRSRGLSETGAHLQAASRAVPGADRPPRRAAFSPTSLIKTLLATQFYDSAI</sequence>
<name>A0AAV1J5J7_9NEOP</name>
<accession>A0AAV1J5J7</accession>
<gene>
    <name evidence="2" type="ORF">LNINA_LOCUS4370</name>
</gene>
<keyword evidence="3" id="KW-1185">Reference proteome</keyword>
<comment type="caution">
    <text evidence="2">The sequence shown here is derived from an EMBL/GenBank/DDBJ whole genome shotgun (WGS) entry which is preliminary data.</text>
</comment>
<feature type="region of interest" description="Disordered" evidence="1">
    <location>
        <begin position="56"/>
        <end position="80"/>
    </location>
</feature>
<evidence type="ECO:0000313" key="2">
    <source>
        <dbReference type="EMBL" id="CAK1544646.1"/>
    </source>
</evidence>
<dbReference type="Proteomes" id="UP001497472">
    <property type="component" value="Unassembled WGS sequence"/>
</dbReference>
<organism evidence="2 3">
    <name type="scientific">Leptosia nina</name>
    <dbReference type="NCBI Taxonomy" id="320188"/>
    <lineage>
        <taxon>Eukaryota</taxon>
        <taxon>Metazoa</taxon>
        <taxon>Ecdysozoa</taxon>
        <taxon>Arthropoda</taxon>
        <taxon>Hexapoda</taxon>
        <taxon>Insecta</taxon>
        <taxon>Pterygota</taxon>
        <taxon>Neoptera</taxon>
        <taxon>Endopterygota</taxon>
        <taxon>Lepidoptera</taxon>
        <taxon>Glossata</taxon>
        <taxon>Ditrysia</taxon>
        <taxon>Papilionoidea</taxon>
        <taxon>Pieridae</taxon>
        <taxon>Pierinae</taxon>
        <taxon>Leptosia</taxon>
    </lineage>
</organism>
<reference evidence="2 3" key="1">
    <citation type="submission" date="2023-11" db="EMBL/GenBank/DDBJ databases">
        <authorList>
            <person name="Okamura Y."/>
        </authorList>
    </citation>
    <scope>NUCLEOTIDE SEQUENCE [LARGE SCALE GENOMIC DNA]</scope>
</reference>